<protein>
    <submittedName>
        <fullName evidence="3">PEP-CTERM sorting domain-containing protein</fullName>
    </submittedName>
</protein>
<feature type="signal peptide" evidence="1">
    <location>
        <begin position="1"/>
        <end position="24"/>
    </location>
</feature>
<feature type="domain" description="Ice-binding protein C-terminal" evidence="2">
    <location>
        <begin position="249"/>
        <end position="272"/>
    </location>
</feature>
<gene>
    <name evidence="3" type="ORF">ACFSSA_01995</name>
</gene>
<comment type="caution">
    <text evidence="3">The sequence shown here is derived from an EMBL/GenBank/DDBJ whole genome shotgun (WGS) entry which is preliminary data.</text>
</comment>
<name>A0ABW5D4K8_9BACT</name>
<evidence type="ECO:0000256" key="1">
    <source>
        <dbReference type="SAM" id="SignalP"/>
    </source>
</evidence>
<evidence type="ECO:0000259" key="2">
    <source>
        <dbReference type="Pfam" id="PF07589"/>
    </source>
</evidence>
<dbReference type="Proteomes" id="UP001597375">
    <property type="component" value="Unassembled WGS sequence"/>
</dbReference>
<organism evidence="3 4">
    <name type="scientific">Luteolibacter algae</name>
    <dbReference type="NCBI Taxonomy" id="454151"/>
    <lineage>
        <taxon>Bacteria</taxon>
        <taxon>Pseudomonadati</taxon>
        <taxon>Verrucomicrobiota</taxon>
        <taxon>Verrucomicrobiia</taxon>
        <taxon>Verrucomicrobiales</taxon>
        <taxon>Verrucomicrobiaceae</taxon>
        <taxon>Luteolibacter</taxon>
    </lineage>
</organism>
<feature type="chain" id="PRO_5046794116" evidence="1">
    <location>
        <begin position="25"/>
        <end position="273"/>
    </location>
</feature>
<dbReference type="EMBL" id="JBHUIT010000002">
    <property type="protein sequence ID" value="MFD2255435.1"/>
    <property type="molecule type" value="Genomic_DNA"/>
</dbReference>
<keyword evidence="4" id="KW-1185">Reference proteome</keyword>
<accession>A0ABW5D4K8</accession>
<evidence type="ECO:0000313" key="4">
    <source>
        <dbReference type="Proteomes" id="UP001597375"/>
    </source>
</evidence>
<dbReference type="RefSeq" id="WP_386818094.1">
    <property type="nucleotide sequence ID" value="NZ_JBHUIT010000002.1"/>
</dbReference>
<evidence type="ECO:0000313" key="3">
    <source>
        <dbReference type="EMBL" id="MFD2255435.1"/>
    </source>
</evidence>
<sequence length="273" mass="28122">MKTKAKGALLSLGVCFVISQSASAVSLVPIYTENFEGGTVGAAINTLNTATGVPWTDSAASNTSVGSIQNTSSAFGAGNKYYQYSRTSGGFNFLGNTQPDPLAGVAMLSFDAYFGTGDWTADGYLRIVAEGDVNGTVGSNTSSSLRYIDIGNTTGLQEGTDFNFDQVVHFDIVANLSGGSFSYDFGSISSTLATGTVDVFVNGTNKLNDAAMNLGGTAGSTGISGFNFWLSSTAGNPANQILIDNVSVSVPEPSSLCLVGLGSLGLLARRRRK</sequence>
<dbReference type="InterPro" id="IPR013424">
    <property type="entry name" value="Ice-binding_C"/>
</dbReference>
<dbReference type="NCBIfam" id="TIGR02595">
    <property type="entry name" value="PEP_CTERM"/>
    <property type="match status" value="1"/>
</dbReference>
<proteinExistence type="predicted"/>
<keyword evidence="1" id="KW-0732">Signal</keyword>
<reference evidence="4" key="1">
    <citation type="journal article" date="2019" name="Int. J. Syst. Evol. Microbiol.">
        <title>The Global Catalogue of Microorganisms (GCM) 10K type strain sequencing project: providing services to taxonomists for standard genome sequencing and annotation.</title>
        <authorList>
            <consortium name="The Broad Institute Genomics Platform"/>
            <consortium name="The Broad Institute Genome Sequencing Center for Infectious Disease"/>
            <person name="Wu L."/>
            <person name="Ma J."/>
        </authorList>
    </citation>
    <scope>NUCLEOTIDE SEQUENCE [LARGE SCALE GENOMIC DNA]</scope>
    <source>
        <strain evidence="4">CGMCC 4.7106</strain>
    </source>
</reference>
<dbReference type="Pfam" id="PF07589">
    <property type="entry name" value="PEP-CTERM"/>
    <property type="match status" value="1"/>
</dbReference>